<keyword evidence="1" id="KW-1133">Transmembrane helix</keyword>
<gene>
    <name evidence="2" type="ORF">FHR82_004860</name>
</gene>
<keyword evidence="1" id="KW-0812">Transmembrane</keyword>
<dbReference type="EMBL" id="JACHJQ010000005">
    <property type="protein sequence ID" value="MBB4908607.1"/>
    <property type="molecule type" value="Genomic_DNA"/>
</dbReference>
<evidence type="ECO:0000313" key="2">
    <source>
        <dbReference type="EMBL" id="MBB4908607.1"/>
    </source>
</evidence>
<evidence type="ECO:0000256" key="1">
    <source>
        <dbReference type="SAM" id="Phobius"/>
    </source>
</evidence>
<organism evidence="2 3">
    <name type="scientific">Actinophytocola algeriensis</name>
    <dbReference type="NCBI Taxonomy" id="1768010"/>
    <lineage>
        <taxon>Bacteria</taxon>
        <taxon>Bacillati</taxon>
        <taxon>Actinomycetota</taxon>
        <taxon>Actinomycetes</taxon>
        <taxon>Pseudonocardiales</taxon>
        <taxon>Pseudonocardiaceae</taxon>
    </lineage>
</organism>
<keyword evidence="3" id="KW-1185">Reference proteome</keyword>
<proteinExistence type="predicted"/>
<protein>
    <recommendedName>
        <fullName evidence="4">Superfamily III holin-X</fullName>
    </recommendedName>
</protein>
<dbReference type="AlphaFoldDB" id="A0A7W7VFQ3"/>
<dbReference type="Pfam" id="PF07332">
    <property type="entry name" value="Phage_holin_3_6"/>
    <property type="match status" value="1"/>
</dbReference>
<keyword evidence="1" id="KW-0472">Membrane</keyword>
<evidence type="ECO:0008006" key="4">
    <source>
        <dbReference type="Google" id="ProtNLM"/>
    </source>
</evidence>
<dbReference type="InterPro" id="IPR009937">
    <property type="entry name" value="Phage_holin_3_6"/>
</dbReference>
<dbReference type="RefSeq" id="WP_184812742.1">
    <property type="nucleotide sequence ID" value="NZ_JACHJQ010000005.1"/>
</dbReference>
<feature type="transmembrane region" description="Helical" evidence="1">
    <location>
        <begin position="91"/>
        <end position="110"/>
    </location>
</feature>
<sequence length="142" mass="14786">MNTPTGSPGSARERPDVEDMSVGDLLGSVSRDLSTLMRQEVLLAKAEIRAEAGKAGKGAGMMAGAGMAAWLCVLFLSIAVWGALANVMDEGLAALIVAVLWAIAGAVLFATGRRTLRAMNPTPERTVDTMKQVPDALKGNMS</sequence>
<reference evidence="2 3" key="1">
    <citation type="submission" date="2020-08" db="EMBL/GenBank/DDBJ databases">
        <title>Genomic Encyclopedia of Type Strains, Phase III (KMG-III): the genomes of soil and plant-associated and newly described type strains.</title>
        <authorList>
            <person name="Whitman W."/>
        </authorList>
    </citation>
    <scope>NUCLEOTIDE SEQUENCE [LARGE SCALE GENOMIC DNA]</scope>
    <source>
        <strain evidence="2 3">CECT 8960</strain>
    </source>
</reference>
<feature type="transmembrane region" description="Helical" evidence="1">
    <location>
        <begin position="59"/>
        <end position="85"/>
    </location>
</feature>
<dbReference type="Proteomes" id="UP000520767">
    <property type="component" value="Unassembled WGS sequence"/>
</dbReference>
<comment type="caution">
    <text evidence="2">The sequence shown here is derived from an EMBL/GenBank/DDBJ whole genome shotgun (WGS) entry which is preliminary data.</text>
</comment>
<evidence type="ECO:0000313" key="3">
    <source>
        <dbReference type="Proteomes" id="UP000520767"/>
    </source>
</evidence>
<name>A0A7W7VFQ3_9PSEU</name>
<accession>A0A7W7VFQ3</accession>